<accession>A0A3D2X4G6</accession>
<proteinExistence type="predicted"/>
<evidence type="ECO:0008006" key="3">
    <source>
        <dbReference type="Google" id="ProtNLM"/>
    </source>
</evidence>
<comment type="caution">
    <text evidence="1">The sequence shown here is derived from an EMBL/GenBank/DDBJ whole genome shotgun (WGS) entry which is preliminary data.</text>
</comment>
<dbReference type="Pfam" id="PF12646">
    <property type="entry name" value="DUF3783"/>
    <property type="match status" value="1"/>
</dbReference>
<gene>
    <name evidence="1" type="ORF">DHW61_06410</name>
</gene>
<sequence length="121" mass="14012">MKKILLFQVDNPLKVKQAIATMRLRVESIPNEKFNKTVESLLNGSKEEEPPYSGELPQGSLLLMCGLNNSEIDQVLYRLRSQKITTTYKAVLTPTNLSWNVLELYQEMEKERQEIEARKNK</sequence>
<protein>
    <recommendedName>
        <fullName evidence="3">DUF3783 domain-containing protein</fullName>
    </recommendedName>
</protein>
<dbReference type="Proteomes" id="UP000262969">
    <property type="component" value="Unassembled WGS sequence"/>
</dbReference>
<evidence type="ECO:0000313" key="1">
    <source>
        <dbReference type="EMBL" id="HCL02039.1"/>
    </source>
</evidence>
<organism evidence="1 2">
    <name type="scientific">Lachnoclostridium phytofermentans</name>
    <dbReference type="NCBI Taxonomy" id="66219"/>
    <lineage>
        <taxon>Bacteria</taxon>
        <taxon>Bacillati</taxon>
        <taxon>Bacillota</taxon>
        <taxon>Clostridia</taxon>
        <taxon>Lachnospirales</taxon>
        <taxon>Lachnospiraceae</taxon>
    </lineage>
</organism>
<reference evidence="1 2" key="1">
    <citation type="journal article" date="2018" name="Nat. Biotechnol.">
        <title>A standardized bacterial taxonomy based on genome phylogeny substantially revises the tree of life.</title>
        <authorList>
            <person name="Parks D.H."/>
            <person name="Chuvochina M."/>
            <person name="Waite D.W."/>
            <person name="Rinke C."/>
            <person name="Skarshewski A."/>
            <person name="Chaumeil P.A."/>
            <person name="Hugenholtz P."/>
        </authorList>
    </citation>
    <scope>NUCLEOTIDE SEQUENCE [LARGE SCALE GENOMIC DNA]</scope>
    <source>
        <strain evidence="1">UBA11728</strain>
    </source>
</reference>
<dbReference type="InterPro" id="IPR016621">
    <property type="entry name" value="UCP014543"/>
</dbReference>
<dbReference type="EMBL" id="DPVV01000215">
    <property type="protein sequence ID" value="HCL02039.1"/>
    <property type="molecule type" value="Genomic_DNA"/>
</dbReference>
<dbReference type="AlphaFoldDB" id="A0A3D2X4G6"/>
<evidence type="ECO:0000313" key="2">
    <source>
        <dbReference type="Proteomes" id="UP000262969"/>
    </source>
</evidence>
<name>A0A3D2X4G6_9FIRM</name>